<evidence type="ECO:0000313" key="2">
    <source>
        <dbReference type="EMBL" id="RDX97941.1"/>
    </source>
</evidence>
<organism evidence="2 3">
    <name type="scientific">Mucuna pruriens</name>
    <name type="common">Velvet bean</name>
    <name type="synonym">Dolichos pruriens</name>
    <dbReference type="NCBI Taxonomy" id="157652"/>
    <lineage>
        <taxon>Eukaryota</taxon>
        <taxon>Viridiplantae</taxon>
        <taxon>Streptophyta</taxon>
        <taxon>Embryophyta</taxon>
        <taxon>Tracheophyta</taxon>
        <taxon>Spermatophyta</taxon>
        <taxon>Magnoliopsida</taxon>
        <taxon>eudicotyledons</taxon>
        <taxon>Gunneridae</taxon>
        <taxon>Pentapetalae</taxon>
        <taxon>rosids</taxon>
        <taxon>fabids</taxon>
        <taxon>Fabales</taxon>
        <taxon>Fabaceae</taxon>
        <taxon>Papilionoideae</taxon>
        <taxon>50 kb inversion clade</taxon>
        <taxon>NPAAA clade</taxon>
        <taxon>indigoferoid/millettioid clade</taxon>
        <taxon>Phaseoleae</taxon>
        <taxon>Mucuna</taxon>
    </lineage>
</organism>
<dbReference type="GO" id="GO:0015074">
    <property type="term" value="P:DNA integration"/>
    <property type="evidence" value="ECO:0007669"/>
    <property type="project" value="InterPro"/>
</dbReference>
<name>A0A371H585_MUCPR</name>
<dbReference type="Pfam" id="PF13976">
    <property type="entry name" value="gag_pre-integrs"/>
    <property type="match status" value="1"/>
</dbReference>
<dbReference type="InterPro" id="IPR036397">
    <property type="entry name" value="RNaseH_sf"/>
</dbReference>
<dbReference type="AlphaFoldDB" id="A0A371H585"/>
<proteinExistence type="predicted"/>
<dbReference type="PANTHER" id="PTHR42648:SF28">
    <property type="entry name" value="TRANSPOSON-ENCODED PROTEIN WITH RIBONUCLEASE H-LIKE AND RETROVIRUS ZINC FINGER-LIKE DOMAINS"/>
    <property type="match status" value="1"/>
</dbReference>
<dbReference type="Proteomes" id="UP000257109">
    <property type="component" value="Unassembled WGS sequence"/>
</dbReference>
<gene>
    <name evidence="2" type="ORF">CR513_19216</name>
</gene>
<reference evidence="2" key="1">
    <citation type="submission" date="2018-05" db="EMBL/GenBank/DDBJ databases">
        <title>Draft genome of Mucuna pruriens seed.</title>
        <authorList>
            <person name="Nnadi N.E."/>
            <person name="Vos R."/>
            <person name="Hasami M.H."/>
            <person name="Devisetty U.K."/>
            <person name="Aguiy J.C."/>
        </authorList>
    </citation>
    <scope>NUCLEOTIDE SEQUENCE [LARGE SCALE GENOMIC DNA]</scope>
    <source>
        <strain evidence="2">JCA_2017</strain>
    </source>
</reference>
<protein>
    <recommendedName>
        <fullName evidence="1">Integrase catalytic domain-containing protein</fullName>
    </recommendedName>
</protein>
<dbReference type="PROSITE" id="PS50994">
    <property type="entry name" value="INTEGRASE"/>
    <property type="match status" value="1"/>
</dbReference>
<dbReference type="InterPro" id="IPR001584">
    <property type="entry name" value="Integrase_cat-core"/>
</dbReference>
<dbReference type="PANTHER" id="PTHR42648">
    <property type="entry name" value="TRANSPOSASE, PUTATIVE-RELATED"/>
    <property type="match status" value="1"/>
</dbReference>
<feature type="domain" description="Integrase catalytic" evidence="1">
    <location>
        <begin position="94"/>
        <end position="239"/>
    </location>
</feature>
<dbReference type="OrthoDB" id="1380361at2759"/>
<feature type="non-terminal residue" evidence="2">
    <location>
        <position position="1"/>
    </location>
</feature>
<feature type="non-terminal residue" evidence="2">
    <location>
        <position position="239"/>
    </location>
</feature>
<dbReference type="InterPro" id="IPR039537">
    <property type="entry name" value="Retrotran_Ty1/copia-like"/>
</dbReference>
<keyword evidence="3" id="KW-1185">Reference proteome</keyword>
<dbReference type="EMBL" id="QJKJ01003544">
    <property type="protein sequence ID" value="RDX97941.1"/>
    <property type="molecule type" value="Genomic_DNA"/>
</dbReference>
<dbReference type="InterPro" id="IPR012337">
    <property type="entry name" value="RNaseH-like_sf"/>
</dbReference>
<evidence type="ECO:0000313" key="3">
    <source>
        <dbReference type="Proteomes" id="UP000257109"/>
    </source>
</evidence>
<dbReference type="SUPFAM" id="SSF53098">
    <property type="entry name" value="Ribonuclease H-like"/>
    <property type="match status" value="1"/>
</dbReference>
<comment type="caution">
    <text evidence="2">The sequence shown here is derived from an EMBL/GenBank/DDBJ whole genome shotgun (WGS) entry which is preliminary data.</text>
</comment>
<dbReference type="InterPro" id="IPR025724">
    <property type="entry name" value="GAG-pre-integrase_dom"/>
</dbReference>
<dbReference type="GO" id="GO:0003676">
    <property type="term" value="F:nucleic acid binding"/>
    <property type="evidence" value="ECO:0007669"/>
    <property type="project" value="InterPro"/>
</dbReference>
<sequence length="239" mass="27400">MNNQFGGGKWKLSRGSLIVARGKKEGSLYIMQGKICKGETNVAQEESKELWHKRLGHMSEKGLEILAKDHLQSIKGQPFDLCEDCLVGKQHKVSFHRPDSGRRRKHILDLVHLDVCSTSERSLGGAQYFVTFIDDHSRKLWVYPLKRKDEVLRAFKEFHASVERETGKKLKCLRSDNGGEYRGPFEHYCKTQGIRHEKVPPKTPQMNGVAERFNRTITEKVISMLSHAKLPKTFWGEAV</sequence>
<evidence type="ECO:0000259" key="1">
    <source>
        <dbReference type="PROSITE" id="PS50994"/>
    </source>
</evidence>
<accession>A0A371H585</accession>
<dbReference type="Gene3D" id="3.30.420.10">
    <property type="entry name" value="Ribonuclease H-like superfamily/Ribonuclease H"/>
    <property type="match status" value="1"/>
</dbReference>